<protein>
    <submittedName>
        <fullName evidence="2">Phage tail family protein</fullName>
    </submittedName>
</protein>
<keyword evidence="3" id="KW-1185">Reference proteome</keyword>
<dbReference type="Pfam" id="PF22768">
    <property type="entry name" value="SPP1_Dit"/>
    <property type="match status" value="1"/>
</dbReference>
<dbReference type="InterPro" id="IPR054738">
    <property type="entry name" value="Siphovirus-type_tail_C"/>
</dbReference>
<evidence type="ECO:0000313" key="2">
    <source>
        <dbReference type="EMBL" id="MCB7387728.1"/>
    </source>
</evidence>
<reference evidence="2 3" key="1">
    <citation type="submission" date="2021-10" db="EMBL/GenBank/DDBJ databases">
        <title>Collection of gut derived symbiotic bacterial strains cultured from healthy donors.</title>
        <authorList>
            <person name="Lin H."/>
            <person name="Littmann E."/>
            <person name="Kohout C."/>
            <person name="Pamer E.G."/>
        </authorList>
    </citation>
    <scope>NUCLEOTIDE SEQUENCE [LARGE SCALE GENOMIC DNA]</scope>
    <source>
        <strain evidence="2 3">DFI.1.165</strain>
    </source>
</reference>
<dbReference type="EMBL" id="JAJCIS010000005">
    <property type="protein sequence ID" value="MCB7387728.1"/>
    <property type="molecule type" value="Genomic_DNA"/>
</dbReference>
<feature type="domain" description="Siphovirus-type tail component C-terminal" evidence="1">
    <location>
        <begin position="179"/>
        <end position="284"/>
    </location>
</feature>
<evidence type="ECO:0000259" key="1">
    <source>
        <dbReference type="Pfam" id="PF22768"/>
    </source>
</evidence>
<name>A0ABS8DH35_9FIRM</name>
<dbReference type="Gene3D" id="2.60.120.860">
    <property type="match status" value="1"/>
</dbReference>
<evidence type="ECO:0000313" key="3">
    <source>
        <dbReference type="Proteomes" id="UP001299546"/>
    </source>
</evidence>
<dbReference type="Proteomes" id="UP001299546">
    <property type="component" value="Unassembled WGS sequence"/>
</dbReference>
<accession>A0ABS8DH35</accession>
<comment type="caution">
    <text evidence="2">The sequence shown here is derived from an EMBL/GenBank/DDBJ whole genome shotgun (WGS) entry which is preliminary data.</text>
</comment>
<organism evidence="2 3">
    <name type="scientific">Bariatricus massiliensis</name>
    <dbReference type="NCBI Taxonomy" id="1745713"/>
    <lineage>
        <taxon>Bacteria</taxon>
        <taxon>Bacillati</taxon>
        <taxon>Bacillota</taxon>
        <taxon>Clostridia</taxon>
        <taxon>Lachnospirales</taxon>
        <taxon>Lachnospiraceae</taxon>
        <taxon>Bariatricus</taxon>
    </lineage>
</organism>
<proteinExistence type="predicted"/>
<sequence>MEKNNEIIFTFDNGKEELVIDGSSFDVIDYDGIESTDYEIVTEDNINHIGARVKRKKLLKRLISVEFDYVAITSIEEVAAQRRRLTRFFTPYSSGLLTIKLLGIDRQIEYEVQKFKINNKTICEPLSCLVELVCVNPELLSAVTVGQKIMTLVGGWKWKFSLPFRMKQYGPLKKNIYIDGDMETPVEIYFRGPAVNPMIKNHRTGEHIKIMKTLTSNDTMYINTAYRQKTVEIVNGNERENAWDNLDFSSKFFWLYPGDNMIEFSGDSEPEKTRGVEIYYRERYLGI</sequence>
<dbReference type="RefSeq" id="WP_066737063.1">
    <property type="nucleotide sequence ID" value="NZ_JAJCIQ010000006.1"/>
</dbReference>
<gene>
    <name evidence="2" type="ORF">LIZ65_10560</name>
</gene>